<dbReference type="SUPFAM" id="SSF54373">
    <property type="entry name" value="FAD-linked reductases, C-terminal domain"/>
    <property type="match status" value="1"/>
</dbReference>
<dbReference type="AlphaFoldDB" id="A0AA43QUF7"/>
<dbReference type="PANTHER" id="PTHR11787:SF4">
    <property type="entry name" value="CHM, RAB ESCORT PROTEIN 1"/>
    <property type="match status" value="1"/>
</dbReference>
<dbReference type="GO" id="GO:0005634">
    <property type="term" value="C:nucleus"/>
    <property type="evidence" value="ECO:0007669"/>
    <property type="project" value="TreeGrafter"/>
</dbReference>
<organism evidence="3 4">
    <name type="scientific">Ramalina farinacea</name>
    <dbReference type="NCBI Taxonomy" id="258253"/>
    <lineage>
        <taxon>Eukaryota</taxon>
        <taxon>Fungi</taxon>
        <taxon>Dikarya</taxon>
        <taxon>Ascomycota</taxon>
        <taxon>Pezizomycotina</taxon>
        <taxon>Lecanoromycetes</taxon>
        <taxon>OSLEUM clade</taxon>
        <taxon>Lecanoromycetidae</taxon>
        <taxon>Lecanorales</taxon>
        <taxon>Lecanorineae</taxon>
        <taxon>Ramalinaceae</taxon>
        <taxon>Ramalina</taxon>
    </lineage>
</organism>
<gene>
    <name evidence="3" type="primary">MRS6</name>
    <name evidence="3" type="ORF">OHK93_004454</name>
</gene>
<evidence type="ECO:0000313" key="4">
    <source>
        <dbReference type="Proteomes" id="UP001161017"/>
    </source>
</evidence>
<accession>A0AA43QUF7</accession>
<protein>
    <submittedName>
        <fullName evidence="3">Rab proteins geranylgeranyltransferase component A</fullName>
    </submittedName>
</protein>
<dbReference type="Pfam" id="PF00996">
    <property type="entry name" value="GDI"/>
    <property type="match status" value="1"/>
</dbReference>
<dbReference type="Gene3D" id="3.30.519.10">
    <property type="entry name" value="Guanine Nucleotide Dissociation Inhibitor, domain 2"/>
    <property type="match status" value="1"/>
</dbReference>
<dbReference type="InterPro" id="IPR018203">
    <property type="entry name" value="GDP_dissociation_inhibitor"/>
</dbReference>
<dbReference type="SUPFAM" id="SSF51905">
    <property type="entry name" value="FAD/NAD(P)-binding domain"/>
    <property type="match status" value="1"/>
</dbReference>
<dbReference type="GO" id="GO:0016192">
    <property type="term" value="P:vesicle-mediated transport"/>
    <property type="evidence" value="ECO:0007669"/>
    <property type="project" value="TreeGrafter"/>
</dbReference>
<proteinExistence type="inferred from homology"/>
<evidence type="ECO:0000313" key="3">
    <source>
        <dbReference type="EMBL" id="MDI1492672.1"/>
    </source>
</evidence>
<evidence type="ECO:0000256" key="2">
    <source>
        <dbReference type="SAM" id="MobiDB-lite"/>
    </source>
</evidence>
<dbReference type="Proteomes" id="UP001161017">
    <property type="component" value="Unassembled WGS sequence"/>
</dbReference>
<dbReference type="GO" id="GO:0007264">
    <property type="term" value="P:small GTPase-mediated signal transduction"/>
    <property type="evidence" value="ECO:0007669"/>
    <property type="project" value="InterPro"/>
</dbReference>
<dbReference type="GO" id="GO:0005968">
    <property type="term" value="C:Rab-protein geranylgeranyltransferase complex"/>
    <property type="evidence" value="ECO:0007669"/>
    <property type="project" value="TreeGrafter"/>
</dbReference>
<comment type="similarity">
    <text evidence="1">Belongs to the Rab GDI family.</text>
</comment>
<keyword evidence="4" id="KW-1185">Reference proteome</keyword>
<feature type="compositionally biased region" description="Basic and acidic residues" evidence="2">
    <location>
        <begin position="393"/>
        <end position="407"/>
    </location>
</feature>
<feature type="region of interest" description="Disordered" evidence="2">
    <location>
        <begin position="393"/>
        <end position="418"/>
    </location>
</feature>
<comment type="caution">
    <text evidence="3">The sequence shown here is derived from an EMBL/GenBank/DDBJ whole genome shotgun (WGS) entry which is preliminary data.</text>
</comment>
<reference evidence="3" key="1">
    <citation type="journal article" date="2023" name="Genome Biol. Evol.">
        <title>First Whole Genome Sequence and Flow Cytometry Genome Size Data for the Lichen-Forming Fungus Ramalina farinacea (Ascomycota).</title>
        <authorList>
            <person name="Llewellyn T."/>
            <person name="Mian S."/>
            <person name="Hill R."/>
            <person name="Leitch I.J."/>
            <person name="Gaya E."/>
        </authorList>
    </citation>
    <scope>NUCLEOTIDE SEQUENCE</scope>
    <source>
        <strain evidence="3">LIQ254RAFAR</strain>
    </source>
</reference>
<dbReference type="EMBL" id="JAPUFD010000020">
    <property type="protein sequence ID" value="MDI1492672.1"/>
    <property type="molecule type" value="Genomic_DNA"/>
</dbReference>
<dbReference type="Gene3D" id="3.50.50.60">
    <property type="entry name" value="FAD/NAD(P)-binding domain"/>
    <property type="match status" value="1"/>
</dbReference>
<dbReference type="GO" id="GO:0005092">
    <property type="term" value="F:GDP-dissociation inhibitor activity"/>
    <property type="evidence" value="ECO:0007669"/>
    <property type="project" value="InterPro"/>
</dbReference>
<dbReference type="PRINTS" id="PR00891">
    <property type="entry name" value="RABGDIREP"/>
</dbReference>
<dbReference type="PANTHER" id="PTHR11787">
    <property type="entry name" value="RAB GDP-DISSOCIATION INHIBITOR"/>
    <property type="match status" value="1"/>
</dbReference>
<dbReference type="InterPro" id="IPR036188">
    <property type="entry name" value="FAD/NAD-bd_sf"/>
</dbReference>
<feature type="compositionally biased region" description="Acidic residues" evidence="2">
    <location>
        <begin position="408"/>
        <end position="418"/>
    </location>
</feature>
<sequence>MLIYNRSNLLPALVSSKVYQQLEFLAVGSWWIYDKTTFKKIPSSREDVVNDQSIDLRAKRNVMRFLQLAASPESHLAAIEEHGSEPFPAYLQSQFKISEQLQVTLLALTMSPNLPSNTLTSNALTNIHRHLTSVGLFGPGFGAVIPKWGGLAEVAQVACRAGAVGGGVYVLGRGIENTETTSDKEHEHDDEDAEPMIQIRLTDGEKIKSKAVGGSSYDLPVEQQDIAEEVERVSRSISIISSPLDELFPPIAEGAPLPAAAVMVFPSGSLDGGETKEATMHAPVHLMVHTAESGECPAGQCIIYGHTATTTPSRPSLLSFAVSKLLESLTVQPQAQVIWSMQYQQCHPPSTTSKSPDNVFLCQDIFPSLVLEDDVLRDVRSIWESITEKDAKPPFMTFEDREGMDSGEKDDDGDEDIS</sequence>
<evidence type="ECO:0000256" key="1">
    <source>
        <dbReference type="ARBA" id="ARBA00005593"/>
    </source>
</evidence>
<name>A0AA43QUF7_9LECA</name>
<dbReference type="GO" id="GO:0005829">
    <property type="term" value="C:cytosol"/>
    <property type="evidence" value="ECO:0007669"/>
    <property type="project" value="TreeGrafter"/>
</dbReference>